<dbReference type="PANTHER" id="PTHR46481">
    <property type="entry name" value="ZINC FINGER BED DOMAIN-CONTAINING PROTEIN 4"/>
    <property type="match status" value="1"/>
</dbReference>
<keyword evidence="2" id="KW-0479">Metal-binding</keyword>
<evidence type="ECO:0000256" key="3">
    <source>
        <dbReference type="ARBA" id="ARBA00022771"/>
    </source>
</evidence>
<dbReference type="InterPro" id="IPR052035">
    <property type="entry name" value="ZnF_BED_domain_contain"/>
</dbReference>
<organism evidence="6 7">
    <name type="scientific">Dryococelus australis</name>
    <dbReference type="NCBI Taxonomy" id="614101"/>
    <lineage>
        <taxon>Eukaryota</taxon>
        <taxon>Metazoa</taxon>
        <taxon>Ecdysozoa</taxon>
        <taxon>Arthropoda</taxon>
        <taxon>Hexapoda</taxon>
        <taxon>Insecta</taxon>
        <taxon>Pterygota</taxon>
        <taxon>Neoptera</taxon>
        <taxon>Polyneoptera</taxon>
        <taxon>Phasmatodea</taxon>
        <taxon>Verophasmatodea</taxon>
        <taxon>Anareolatae</taxon>
        <taxon>Phasmatidae</taxon>
        <taxon>Eurycanthinae</taxon>
        <taxon>Dryococelus</taxon>
    </lineage>
</organism>
<comment type="caution">
    <text evidence="6">The sequence shown here is derived from an EMBL/GenBank/DDBJ whole genome shotgun (WGS) entry which is preliminary data.</text>
</comment>
<accession>A0ABQ9G6P8</accession>
<evidence type="ECO:0000256" key="1">
    <source>
        <dbReference type="ARBA" id="ARBA00004123"/>
    </source>
</evidence>
<dbReference type="Proteomes" id="UP001159363">
    <property type="component" value="Chromosome 14"/>
</dbReference>
<keyword evidence="7" id="KW-1185">Reference proteome</keyword>
<keyword evidence="4" id="KW-0862">Zinc</keyword>
<dbReference type="SUPFAM" id="SSF53098">
    <property type="entry name" value="Ribonuclease H-like"/>
    <property type="match status" value="1"/>
</dbReference>
<keyword evidence="5" id="KW-0539">Nucleus</keyword>
<keyword evidence="3" id="KW-0863">Zinc-finger</keyword>
<dbReference type="PANTHER" id="PTHR46481:SF10">
    <property type="entry name" value="ZINC FINGER BED DOMAIN-CONTAINING PROTEIN 39"/>
    <property type="match status" value="1"/>
</dbReference>
<evidence type="ECO:0000313" key="7">
    <source>
        <dbReference type="Proteomes" id="UP001159363"/>
    </source>
</evidence>
<dbReference type="EMBL" id="JARBHB010000015">
    <property type="protein sequence ID" value="KAJ8868130.1"/>
    <property type="molecule type" value="Genomic_DNA"/>
</dbReference>
<evidence type="ECO:0000256" key="5">
    <source>
        <dbReference type="ARBA" id="ARBA00023242"/>
    </source>
</evidence>
<dbReference type="InterPro" id="IPR012337">
    <property type="entry name" value="RNaseH-like_sf"/>
</dbReference>
<reference evidence="6 7" key="1">
    <citation type="submission" date="2023-02" db="EMBL/GenBank/DDBJ databases">
        <title>LHISI_Scaffold_Assembly.</title>
        <authorList>
            <person name="Stuart O.P."/>
            <person name="Cleave R."/>
            <person name="Magrath M.J.L."/>
            <person name="Mikheyev A.S."/>
        </authorList>
    </citation>
    <scope>NUCLEOTIDE SEQUENCE [LARGE SCALE GENOMIC DNA]</scope>
    <source>
        <strain evidence="6">Daus_M_001</strain>
        <tissue evidence="6">Leg muscle</tissue>
    </source>
</reference>
<proteinExistence type="predicted"/>
<gene>
    <name evidence="6" type="ORF">PR048_031939</name>
</gene>
<protein>
    <submittedName>
        <fullName evidence="6">Uncharacterized protein</fullName>
    </submittedName>
</protein>
<evidence type="ECO:0000256" key="2">
    <source>
        <dbReference type="ARBA" id="ARBA00022723"/>
    </source>
</evidence>
<evidence type="ECO:0000313" key="6">
    <source>
        <dbReference type="EMBL" id="KAJ8868130.1"/>
    </source>
</evidence>
<comment type="subcellular location">
    <subcellularLocation>
        <location evidence="1">Nucleus</location>
    </subcellularLocation>
</comment>
<evidence type="ECO:0000256" key="4">
    <source>
        <dbReference type="ARBA" id="ARBA00022833"/>
    </source>
</evidence>
<sequence length="157" mass="18002">MPSDDGILQRISNTHHLWMTLYVWMETINENIFFLQITVHFLQGLLENSKTNQTVEYLSDVFVYILNNWEIPLANITPTVTDNGANMVAAIRKTVGESKHLQCFAHTINLIVECSLNIPSIKGPITKVRDIVKWVKNSEINSDKHRKIQTDREVPEG</sequence>
<name>A0ABQ9G6P8_9NEOP</name>